<gene>
    <name evidence="1" type="ORF">SPSYN_00229</name>
</gene>
<sequence length="42" mass="4884">MRLLVTKGGFCFSGKISEFRQVIRPWSQSNVTLQEYINQALH</sequence>
<dbReference type="Proteomes" id="UP000798488">
    <property type="component" value="Unassembled WGS sequence"/>
</dbReference>
<reference evidence="1" key="1">
    <citation type="submission" date="2016-02" db="EMBL/GenBank/DDBJ databases">
        <title>Draft Genome Sequence of Sporotomaculum syntrophicum Strain FB, a Syntrophic Benzoate Degrader.</title>
        <authorList>
            <person name="Nobu M.K."/>
            <person name="Narihiro T."/>
            <person name="Qiu Y.-L."/>
            <person name="Ohashi A."/>
            <person name="Liu W.-T."/>
            <person name="Yuji S."/>
        </authorList>
    </citation>
    <scope>NUCLEOTIDE SEQUENCE</scope>
    <source>
        <strain evidence="1">FB</strain>
    </source>
</reference>
<keyword evidence="2" id="KW-1185">Reference proteome</keyword>
<accession>A0A9D2WSW2</accession>
<name>A0A9D2WSW2_9FIRM</name>
<dbReference type="RefSeq" id="WP_279279222.1">
    <property type="nucleotide sequence ID" value="NZ_LSRS01000001.1"/>
</dbReference>
<dbReference type="AlphaFoldDB" id="A0A9D2WSW2"/>
<evidence type="ECO:0000313" key="2">
    <source>
        <dbReference type="Proteomes" id="UP000798488"/>
    </source>
</evidence>
<organism evidence="1 2">
    <name type="scientific">Sporotomaculum syntrophicum</name>
    <dbReference type="NCBI Taxonomy" id="182264"/>
    <lineage>
        <taxon>Bacteria</taxon>
        <taxon>Bacillati</taxon>
        <taxon>Bacillota</taxon>
        <taxon>Clostridia</taxon>
        <taxon>Eubacteriales</taxon>
        <taxon>Desulfallaceae</taxon>
        <taxon>Sporotomaculum</taxon>
    </lineage>
</organism>
<dbReference type="EMBL" id="LSRS01000001">
    <property type="protein sequence ID" value="KAF1086510.1"/>
    <property type="molecule type" value="Genomic_DNA"/>
</dbReference>
<proteinExistence type="predicted"/>
<evidence type="ECO:0000313" key="1">
    <source>
        <dbReference type="EMBL" id="KAF1086510.1"/>
    </source>
</evidence>
<comment type="caution">
    <text evidence="1">The sequence shown here is derived from an EMBL/GenBank/DDBJ whole genome shotgun (WGS) entry which is preliminary data.</text>
</comment>
<protein>
    <submittedName>
        <fullName evidence="1">Uncharacterized protein</fullName>
    </submittedName>
</protein>